<name>A0A0G4IZM6_PLABS</name>
<reference evidence="2 4" key="2">
    <citation type="submission" date="2018-03" db="EMBL/GenBank/DDBJ databases">
        <authorList>
            <person name="Fogelqvist J."/>
        </authorList>
    </citation>
    <scope>NUCLEOTIDE SEQUENCE [LARGE SCALE GENOMIC DNA]</scope>
</reference>
<evidence type="ECO:0008006" key="5">
    <source>
        <dbReference type="Google" id="ProtNLM"/>
    </source>
</evidence>
<protein>
    <recommendedName>
        <fullName evidence="5">Centromere protein X</fullName>
    </recommendedName>
</protein>
<dbReference type="EMBL" id="CDSF01000101">
    <property type="protein sequence ID" value="CEP00584.1"/>
    <property type="molecule type" value="Genomic_DNA"/>
</dbReference>
<dbReference type="EMBL" id="OVEO01000002">
    <property type="protein sequence ID" value="SPQ93923.1"/>
    <property type="molecule type" value="Genomic_DNA"/>
</dbReference>
<accession>A0A0G4IZM6</accession>
<evidence type="ECO:0000313" key="3">
    <source>
        <dbReference type="Proteomes" id="UP000039324"/>
    </source>
</evidence>
<sequence length="77" mass="8664">MPDDDNEFRGAIVDRLFRATLSTSGVKVSKEARELTAFYMKQVVLDVLRRSTATAMDDFVDTDALDCIVFDTLLELT</sequence>
<proteinExistence type="predicted"/>
<organism evidence="1 3">
    <name type="scientific">Plasmodiophora brassicae</name>
    <name type="common">Clubroot disease agent</name>
    <dbReference type="NCBI Taxonomy" id="37360"/>
    <lineage>
        <taxon>Eukaryota</taxon>
        <taxon>Sar</taxon>
        <taxon>Rhizaria</taxon>
        <taxon>Endomyxa</taxon>
        <taxon>Phytomyxea</taxon>
        <taxon>Plasmodiophorida</taxon>
        <taxon>Plasmodiophoridae</taxon>
        <taxon>Plasmodiophora</taxon>
    </lineage>
</organism>
<dbReference type="AlphaFoldDB" id="A0A0G4IZM6"/>
<dbReference type="Proteomes" id="UP000039324">
    <property type="component" value="Unassembled WGS sequence"/>
</dbReference>
<gene>
    <name evidence="1" type="ORF">PBRA_001638</name>
    <name evidence="2" type="ORF">PLBR_LOCUS1138</name>
</gene>
<keyword evidence="3" id="KW-1185">Reference proteome</keyword>
<reference evidence="1 3" key="1">
    <citation type="submission" date="2015-02" db="EMBL/GenBank/DDBJ databases">
        <authorList>
            <person name="Chooi Y.-H."/>
        </authorList>
    </citation>
    <scope>NUCLEOTIDE SEQUENCE [LARGE SCALE GENOMIC DNA]</scope>
    <source>
        <strain evidence="1">E3</strain>
    </source>
</reference>
<dbReference type="Proteomes" id="UP000290189">
    <property type="component" value="Unassembled WGS sequence"/>
</dbReference>
<geneLocation type="mitochondrion" evidence="2"/>
<keyword evidence="2" id="KW-0496">Mitochondrion</keyword>
<evidence type="ECO:0000313" key="1">
    <source>
        <dbReference type="EMBL" id="CEP00584.1"/>
    </source>
</evidence>
<evidence type="ECO:0000313" key="4">
    <source>
        <dbReference type="Proteomes" id="UP000290189"/>
    </source>
</evidence>
<evidence type="ECO:0000313" key="2">
    <source>
        <dbReference type="EMBL" id="SPQ93923.1"/>
    </source>
</evidence>